<evidence type="ECO:0000256" key="1">
    <source>
        <dbReference type="SAM" id="Phobius"/>
    </source>
</evidence>
<feature type="transmembrane region" description="Helical" evidence="1">
    <location>
        <begin position="37"/>
        <end position="58"/>
    </location>
</feature>
<comment type="caution">
    <text evidence="2">The sequence shown here is derived from an EMBL/GenBank/DDBJ whole genome shotgun (WGS) entry which is preliminary data.</text>
</comment>
<reference evidence="2" key="1">
    <citation type="submission" date="2021-03" db="EMBL/GenBank/DDBJ databases">
        <authorList>
            <person name="Tagirdzhanova G."/>
        </authorList>
    </citation>
    <scope>NUCLEOTIDE SEQUENCE</scope>
</reference>
<name>A0A8H3ILS5_9LECA</name>
<dbReference type="EMBL" id="CAJPDR010000110">
    <property type="protein sequence ID" value="CAF9918324.1"/>
    <property type="molecule type" value="Genomic_DNA"/>
</dbReference>
<evidence type="ECO:0000313" key="3">
    <source>
        <dbReference type="Proteomes" id="UP000664203"/>
    </source>
</evidence>
<protein>
    <submittedName>
        <fullName evidence="2">Uncharacterized protein</fullName>
    </submittedName>
</protein>
<evidence type="ECO:0000313" key="2">
    <source>
        <dbReference type="EMBL" id="CAF9918324.1"/>
    </source>
</evidence>
<keyword evidence="1" id="KW-1133">Transmembrane helix</keyword>
<proteinExistence type="predicted"/>
<sequence>TWPLLTPIYNPDICSLDDERWELRGNELGCKVSTRTFLSVVIAVLGTVFLISAGWGLIRFWEWSSIRWRGWLKIGRARAAKTKVWMDEVRLQSLKELFRSWGRKNKAMIERDG</sequence>
<dbReference type="AlphaFoldDB" id="A0A8H3ILS5"/>
<keyword evidence="3" id="KW-1185">Reference proteome</keyword>
<keyword evidence="1" id="KW-0812">Transmembrane</keyword>
<accession>A0A8H3ILS5</accession>
<dbReference type="OrthoDB" id="5427091at2759"/>
<organism evidence="2 3">
    <name type="scientific">Alectoria fallacina</name>
    <dbReference type="NCBI Taxonomy" id="1903189"/>
    <lineage>
        <taxon>Eukaryota</taxon>
        <taxon>Fungi</taxon>
        <taxon>Dikarya</taxon>
        <taxon>Ascomycota</taxon>
        <taxon>Pezizomycotina</taxon>
        <taxon>Lecanoromycetes</taxon>
        <taxon>OSLEUM clade</taxon>
        <taxon>Lecanoromycetidae</taxon>
        <taxon>Lecanorales</taxon>
        <taxon>Lecanorineae</taxon>
        <taxon>Parmeliaceae</taxon>
        <taxon>Alectoria</taxon>
    </lineage>
</organism>
<gene>
    <name evidence="2" type="ORF">ALECFALPRED_000645</name>
</gene>
<dbReference type="Proteomes" id="UP000664203">
    <property type="component" value="Unassembled WGS sequence"/>
</dbReference>
<keyword evidence="1" id="KW-0472">Membrane</keyword>
<feature type="non-terminal residue" evidence="2">
    <location>
        <position position="1"/>
    </location>
</feature>